<name>A0A839SRR1_9PROT</name>
<evidence type="ECO:0000256" key="1">
    <source>
        <dbReference type="SAM" id="MobiDB-lite"/>
    </source>
</evidence>
<dbReference type="PIRSF" id="PIRSF010256">
    <property type="entry name" value="CoxE_vWa"/>
    <property type="match status" value="1"/>
</dbReference>
<reference evidence="2 3" key="1">
    <citation type="submission" date="2020-08" db="EMBL/GenBank/DDBJ databases">
        <title>Genomic Encyclopedia of Type Strains, Phase III (KMG-III): the genomes of soil and plant-associated and newly described type strains.</title>
        <authorList>
            <person name="Whitman W."/>
        </authorList>
    </citation>
    <scope>NUCLEOTIDE SEQUENCE [LARGE SCALE GENOMIC DNA]</scope>
    <source>
        <strain evidence="2 3">CECT 8803</strain>
    </source>
</reference>
<accession>A0A839SRR1</accession>
<dbReference type="InterPro" id="IPR008912">
    <property type="entry name" value="Uncharacterised_CoxE"/>
</dbReference>
<feature type="region of interest" description="Disordered" evidence="1">
    <location>
        <begin position="115"/>
        <end position="137"/>
    </location>
</feature>
<keyword evidence="3" id="KW-1185">Reference proteome</keyword>
<comment type="caution">
    <text evidence="2">The sequence shown here is derived from an EMBL/GenBank/DDBJ whole genome shotgun (WGS) entry which is preliminary data.</text>
</comment>
<dbReference type="Pfam" id="PF05762">
    <property type="entry name" value="VWA_CoxE"/>
    <property type="match status" value="1"/>
</dbReference>
<dbReference type="SUPFAM" id="SSF53300">
    <property type="entry name" value="vWA-like"/>
    <property type="match status" value="1"/>
</dbReference>
<evidence type="ECO:0000313" key="2">
    <source>
        <dbReference type="EMBL" id="MBB3065471.1"/>
    </source>
</evidence>
<dbReference type="PANTHER" id="PTHR39338">
    <property type="entry name" value="BLL5662 PROTEIN-RELATED"/>
    <property type="match status" value="1"/>
</dbReference>
<evidence type="ECO:0000313" key="3">
    <source>
        <dbReference type="Proteomes" id="UP000581135"/>
    </source>
</evidence>
<dbReference type="InterPro" id="IPR036465">
    <property type="entry name" value="vWFA_dom_sf"/>
</dbReference>
<dbReference type="RefSeq" id="WP_183416298.1">
    <property type="nucleotide sequence ID" value="NZ_JACHXA010000004.1"/>
</dbReference>
<gene>
    <name evidence="2" type="ORF">FHR98_001758</name>
</gene>
<proteinExistence type="predicted"/>
<dbReference type="PANTHER" id="PTHR39338:SF6">
    <property type="entry name" value="BLL5662 PROTEIN"/>
    <property type="match status" value="1"/>
</dbReference>
<dbReference type="Proteomes" id="UP000581135">
    <property type="component" value="Unassembled WGS sequence"/>
</dbReference>
<dbReference type="CDD" id="cd00198">
    <property type="entry name" value="vWFA"/>
    <property type="match status" value="1"/>
</dbReference>
<dbReference type="AlphaFoldDB" id="A0A839SRR1"/>
<dbReference type="InterPro" id="IPR011195">
    <property type="entry name" value="UCP010256"/>
</dbReference>
<sequence>MTTQNGQITAEEGRLAENVLYFARTLRAAGLPVGPGKVHEALEAITAVGIGERRDFYWTLHSTFVNRRDQQEVFDQTFHLFWRNPKILDKLKGLLLPDVTADGLRDAAEQEISRRVADAFSPPRQTPKEPQENAEEEIEVDASFTYSARERLQEMDFEKMSLDELEAAKRAIRALKLPLQEVKTRRFRAAPHGRRIDLRASLRASLRGGGDHIPLNWKEPRTRRPPLTVLCDISGSMARYSRMVLHFMHHLSNDRDRVHSFVFGTRLTNITRQLRYKDIDVALEKVGAEVEDWSGGTRIGGCLKDFNRQWSRRVLGQGAVVLLITDGLDREGARGVGEEMERLHKSCRRLIWLNPLLRYDAYAPKSQGASAMIGHVDELRSAHSINSLADLAAALSADPPAREEAASQWIGKSA</sequence>
<evidence type="ECO:0008006" key="4">
    <source>
        <dbReference type="Google" id="ProtNLM"/>
    </source>
</evidence>
<organism evidence="2 3">
    <name type="scientific">Limibacillus halophilus</name>
    <dbReference type="NCBI Taxonomy" id="1579333"/>
    <lineage>
        <taxon>Bacteria</taxon>
        <taxon>Pseudomonadati</taxon>
        <taxon>Pseudomonadota</taxon>
        <taxon>Alphaproteobacteria</taxon>
        <taxon>Rhodospirillales</taxon>
        <taxon>Rhodovibrionaceae</taxon>
        <taxon>Limibacillus</taxon>
    </lineage>
</organism>
<protein>
    <recommendedName>
        <fullName evidence="4">VWFA domain-containing protein</fullName>
    </recommendedName>
</protein>
<dbReference type="EMBL" id="JACHXA010000004">
    <property type="protein sequence ID" value="MBB3065471.1"/>
    <property type="molecule type" value="Genomic_DNA"/>
</dbReference>
<dbReference type="Gene3D" id="3.40.50.410">
    <property type="entry name" value="von Willebrand factor, type A domain"/>
    <property type="match status" value="1"/>
</dbReference>